<comment type="caution">
    <text evidence="1">The sequence shown here is derived from an EMBL/GenBank/DDBJ whole genome shotgun (WGS) entry which is preliminary data.</text>
</comment>
<dbReference type="Proteomes" id="UP000295351">
    <property type="component" value="Unassembled WGS sequence"/>
</dbReference>
<name>A0A4R2CSK2_SHIGR</name>
<sequence>MSDDSTKTMWATFSTREAADRAVEHLVQQCGIARADVFVEPSTEANTAGVEPSGGDAFRADAPLHGEIRVSADIARTDLLKVEEAFRQVGARSVMAQ</sequence>
<dbReference type="AlphaFoldDB" id="A0A4R2CSK2"/>
<evidence type="ECO:0000313" key="1">
    <source>
        <dbReference type="EMBL" id="TCN43805.1"/>
    </source>
</evidence>
<keyword evidence="2" id="KW-1185">Reference proteome</keyword>
<organism evidence="1 2">
    <name type="scientific">Shinella granuli</name>
    <dbReference type="NCBI Taxonomy" id="323621"/>
    <lineage>
        <taxon>Bacteria</taxon>
        <taxon>Pseudomonadati</taxon>
        <taxon>Pseudomonadota</taxon>
        <taxon>Alphaproteobacteria</taxon>
        <taxon>Hyphomicrobiales</taxon>
        <taxon>Rhizobiaceae</taxon>
        <taxon>Shinella</taxon>
    </lineage>
</organism>
<evidence type="ECO:0000313" key="2">
    <source>
        <dbReference type="Proteomes" id="UP000295351"/>
    </source>
</evidence>
<dbReference type="RefSeq" id="WP_133034948.1">
    <property type="nucleotide sequence ID" value="NZ_BAABEI010000004.1"/>
</dbReference>
<proteinExistence type="predicted"/>
<dbReference type="EMBL" id="SLVX01000009">
    <property type="protein sequence ID" value="TCN43805.1"/>
    <property type="molecule type" value="Genomic_DNA"/>
</dbReference>
<protein>
    <submittedName>
        <fullName evidence="1">Uncharacterized protein</fullName>
    </submittedName>
</protein>
<reference evidence="1 2" key="1">
    <citation type="submission" date="2019-03" db="EMBL/GenBank/DDBJ databases">
        <title>Genomic Encyclopedia of Type Strains, Phase IV (KMG-IV): sequencing the most valuable type-strain genomes for metagenomic binning, comparative biology and taxonomic classification.</title>
        <authorList>
            <person name="Goeker M."/>
        </authorList>
    </citation>
    <scope>NUCLEOTIDE SEQUENCE [LARGE SCALE GENOMIC DNA]</scope>
    <source>
        <strain evidence="1 2">DSM 18401</strain>
    </source>
</reference>
<gene>
    <name evidence="1" type="ORF">EV665_109190</name>
</gene>
<accession>A0A4R2CSK2</accession>